<evidence type="ECO:0000313" key="2">
    <source>
        <dbReference type="Proteomes" id="UP001056120"/>
    </source>
</evidence>
<evidence type="ECO:0000313" key="1">
    <source>
        <dbReference type="EMBL" id="KAI3810549.1"/>
    </source>
</evidence>
<dbReference type="EMBL" id="CM042024">
    <property type="protein sequence ID" value="KAI3810549.1"/>
    <property type="molecule type" value="Genomic_DNA"/>
</dbReference>
<reference evidence="2" key="1">
    <citation type="journal article" date="2022" name="Mol. Ecol. Resour.">
        <title>The genomes of chicory, endive, great burdock and yacon provide insights into Asteraceae palaeo-polyploidization history and plant inulin production.</title>
        <authorList>
            <person name="Fan W."/>
            <person name="Wang S."/>
            <person name="Wang H."/>
            <person name="Wang A."/>
            <person name="Jiang F."/>
            <person name="Liu H."/>
            <person name="Zhao H."/>
            <person name="Xu D."/>
            <person name="Zhang Y."/>
        </authorList>
    </citation>
    <scope>NUCLEOTIDE SEQUENCE [LARGE SCALE GENOMIC DNA]</scope>
    <source>
        <strain evidence="2">cv. Yunnan</strain>
    </source>
</reference>
<gene>
    <name evidence="1" type="ORF">L1987_20167</name>
</gene>
<accession>A0ACB9IQK8</accession>
<protein>
    <submittedName>
        <fullName evidence="1">Uncharacterized protein</fullName>
    </submittedName>
</protein>
<proteinExistence type="predicted"/>
<comment type="caution">
    <text evidence="1">The sequence shown here is derived from an EMBL/GenBank/DDBJ whole genome shotgun (WGS) entry which is preliminary data.</text>
</comment>
<reference evidence="1 2" key="2">
    <citation type="journal article" date="2022" name="Mol. Ecol. Resour.">
        <title>The genomes of chicory, endive, great burdock and yacon provide insights into Asteraceae paleo-polyploidization history and plant inulin production.</title>
        <authorList>
            <person name="Fan W."/>
            <person name="Wang S."/>
            <person name="Wang H."/>
            <person name="Wang A."/>
            <person name="Jiang F."/>
            <person name="Liu H."/>
            <person name="Zhao H."/>
            <person name="Xu D."/>
            <person name="Zhang Y."/>
        </authorList>
    </citation>
    <scope>NUCLEOTIDE SEQUENCE [LARGE SCALE GENOMIC DNA]</scope>
    <source>
        <strain evidence="2">cv. Yunnan</strain>
        <tissue evidence="1">Leaves</tissue>
    </source>
</reference>
<dbReference type="Proteomes" id="UP001056120">
    <property type="component" value="Linkage Group LG07"/>
</dbReference>
<keyword evidence="2" id="KW-1185">Reference proteome</keyword>
<name>A0ACB9IQK8_9ASTR</name>
<sequence length="336" mass="38040">MLLPHTIGLTNEIYKMEEEFVELKVGNMTHRPTPTETQTKWSSTTKRSGGDWSSSKGKRLKVEEMNICSKCGKAHLGECRFGMDLCYRCGKTGHMSCVYPKAPSSAIYRKRHNCGKPGHFSKECLKPKSVNDDKTKEVVKGRARTRAYALTQEEERGYPNVVSSTFILDHAFISVLFDSCASKSFISSSFCKRLKYKTNVIERAFSVETDVGRSTKVVELVDDLTIKIEGHRFPVRLFVIALGGFNVVLGMDWQAANEARIVCKRKLIQLNASDGSEVMFYGDHDIPLTNVITMMKAEKYMRRGCEAYLTYVIDKDVKVKELKDVPVVCHYPKVFP</sequence>
<organism evidence="1 2">
    <name type="scientific">Smallanthus sonchifolius</name>
    <dbReference type="NCBI Taxonomy" id="185202"/>
    <lineage>
        <taxon>Eukaryota</taxon>
        <taxon>Viridiplantae</taxon>
        <taxon>Streptophyta</taxon>
        <taxon>Embryophyta</taxon>
        <taxon>Tracheophyta</taxon>
        <taxon>Spermatophyta</taxon>
        <taxon>Magnoliopsida</taxon>
        <taxon>eudicotyledons</taxon>
        <taxon>Gunneridae</taxon>
        <taxon>Pentapetalae</taxon>
        <taxon>asterids</taxon>
        <taxon>campanulids</taxon>
        <taxon>Asterales</taxon>
        <taxon>Asteraceae</taxon>
        <taxon>Asteroideae</taxon>
        <taxon>Heliantheae alliance</taxon>
        <taxon>Millerieae</taxon>
        <taxon>Smallanthus</taxon>
    </lineage>
</organism>